<comment type="similarity">
    <text evidence="1">Belongs to the WD repeat CDC20/Fizzy family.</text>
</comment>
<dbReference type="GO" id="GO:0031145">
    <property type="term" value="P:anaphase-promoting complex-dependent catabolic process"/>
    <property type="evidence" value="ECO:0007669"/>
    <property type="project" value="EnsemblFungi"/>
</dbReference>
<evidence type="ECO:0000313" key="10">
    <source>
        <dbReference type="EMBL" id="ORX49515.1"/>
    </source>
</evidence>
<keyword evidence="11" id="KW-1185">Reference proteome</keyword>
<keyword evidence="3" id="KW-0132">Cell division</keyword>
<reference evidence="10 11" key="1">
    <citation type="submission" date="2016-07" db="EMBL/GenBank/DDBJ databases">
        <title>Pervasive Adenine N6-methylation of Active Genes in Fungi.</title>
        <authorList>
            <consortium name="DOE Joint Genome Institute"/>
            <person name="Mondo S.J."/>
            <person name="Dannebaum R.O."/>
            <person name="Kuo R.C."/>
            <person name="Labutti K."/>
            <person name="Haridas S."/>
            <person name="Kuo A."/>
            <person name="Salamov A."/>
            <person name="Ahrendt S.R."/>
            <person name="Lipzen A."/>
            <person name="Sullivan W."/>
            <person name="Andreopoulos W.B."/>
            <person name="Clum A."/>
            <person name="Lindquist E."/>
            <person name="Daum C."/>
            <person name="Ramamoorthy G.K."/>
            <person name="Gryganskyi A."/>
            <person name="Culley D."/>
            <person name="Magnuson J.K."/>
            <person name="James T.Y."/>
            <person name="O'Malley M.A."/>
            <person name="Stajich J.E."/>
            <person name="Spatafora J.W."/>
            <person name="Visel A."/>
            <person name="Grigoriev I.V."/>
        </authorList>
    </citation>
    <scope>NUCLEOTIDE SEQUENCE [LARGE SCALE GENOMIC DNA]</scope>
    <source>
        <strain evidence="10 11">NRRL 3301</strain>
    </source>
</reference>
<dbReference type="FunFam" id="2.130.10.10:FF:000098">
    <property type="entry name" value="WD repeat-containing protein slp1"/>
    <property type="match status" value="1"/>
</dbReference>
<dbReference type="SUPFAM" id="SSF50978">
    <property type="entry name" value="WD40 repeat-like"/>
    <property type="match status" value="1"/>
</dbReference>
<dbReference type="PANTHER" id="PTHR19918:SF8">
    <property type="entry name" value="FI02843P"/>
    <property type="match status" value="1"/>
</dbReference>
<keyword evidence="5" id="KW-0498">Mitosis</keyword>
<keyword evidence="4" id="KW-0677">Repeat</keyword>
<feature type="compositionally biased region" description="Basic and acidic residues" evidence="8">
    <location>
        <begin position="144"/>
        <end position="155"/>
    </location>
</feature>
<dbReference type="GO" id="GO:0051301">
    <property type="term" value="P:cell division"/>
    <property type="evidence" value="ECO:0007669"/>
    <property type="project" value="UniProtKB-KW"/>
</dbReference>
<evidence type="ECO:0000259" key="9">
    <source>
        <dbReference type="Pfam" id="PF24807"/>
    </source>
</evidence>
<dbReference type="Pfam" id="PF24807">
    <property type="entry name" value="WD40_CDC20-Fz"/>
    <property type="match status" value="1"/>
</dbReference>
<feature type="region of interest" description="Disordered" evidence="8">
    <location>
        <begin position="1"/>
        <end position="38"/>
    </location>
</feature>
<comment type="caution">
    <text evidence="10">The sequence shown here is derived from an EMBL/GenBank/DDBJ whole genome shotgun (WGS) entry which is preliminary data.</text>
</comment>
<dbReference type="InterPro" id="IPR015943">
    <property type="entry name" value="WD40/YVTN_repeat-like_dom_sf"/>
</dbReference>
<organism evidence="10 11">
    <name type="scientific">Hesseltinella vesiculosa</name>
    <dbReference type="NCBI Taxonomy" id="101127"/>
    <lineage>
        <taxon>Eukaryota</taxon>
        <taxon>Fungi</taxon>
        <taxon>Fungi incertae sedis</taxon>
        <taxon>Mucoromycota</taxon>
        <taxon>Mucoromycotina</taxon>
        <taxon>Mucoromycetes</taxon>
        <taxon>Mucorales</taxon>
        <taxon>Cunninghamellaceae</taxon>
        <taxon>Hesseltinella</taxon>
    </lineage>
</organism>
<dbReference type="Proteomes" id="UP000242146">
    <property type="component" value="Unassembled WGS sequence"/>
</dbReference>
<dbReference type="InterPro" id="IPR036322">
    <property type="entry name" value="WD40_repeat_dom_sf"/>
</dbReference>
<evidence type="ECO:0000256" key="8">
    <source>
        <dbReference type="SAM" id="MobiDB-lite"/>
    </source>
</evidence>
<dbReference type="InterPro" id="IPR033010">
    <property type="entry name" value="Cdc20/Fizzy"/>
</dbReference>
<dbReference type="InterPro" id="IPR056150">
    <property type="entry name" value="WD40_CDC20-Fz"/>
</dbReference>
<dbReference type="GO" id="GO:1905786">
    <property type="term" value="P:positive regulation of anaphase-promoting complex-dependent catabolic process"/>
    <property type="evidence" value="ECO:0007669"/>
    <property type="project" value="EnsemblFungi"/>
</dbReference>
<dbReference type="PROSITE" id="PS00678">
    <property type="entry name" value="WD_REPEATS_1"/>
    <property type="match status" value="1"/>
</dbReference>
<dbReference type="PROSITE" id="PS50082">
    <property type="entry name" value="WD_REPEATS_2"/>
    <property type="match status" value="3"/>
</dbReference>
<dbReference type="OrthoDB" id="10263272at2759"/>
<evidence type="ECO:0000256" key="3">
    <source>
        <dbReference type="ARBA" id="ARBA00022618"/>
    </source>
</evidence>
<dbReference type="GO" id="GO:1990757">
    <property type="term" value="F:ubiquitin ligase activator activity"/>
    <property type="evidence" value="ECO:0007669"/>
    <property type="project" value="EnsemblFungi"/>
</dbReference>
<protein>
    <submittedName>
        <fullName evidence="10">WD40 repeat-like protein</fullName>
    </submittedName>
</protein>
<evidence type="ECO:0000256" key="2">
    <source>
        <dbReference type="ARBA" id="ARBA00022574"/>
    </source>
</evidence>
<gene>
    <name evidence="10" type="ORF">DM01DRAFT_1338188</name>
</gene>
<feature type="repeat" description="WD" evidence="7">
    <location>
        <begin position="440"/>
        <end position="473"/>
    </location>
</feature>
<feature type="domain" description="CDC20/Fizzy WD40" evidence="9">
    <location>
        <begin position="183"/>
        <end position="471"/>
    </location>
</feature>
<proteinExistence type="inferred from homology"/>
<dbReference type="PANTHER" id="PTHR19918">
    <property type="entry name" value="CELL DIVISION CYCLE 20 CDC20 FIZZY -RELATED"/>
    <property type="match status" value="1"/>
</dbReference>
<dbReference type="GO" id="GO:0051321">
    <property type="term" value="P:meiotic cell cycle"/>
    <property type="evidence" value="ECO:0007669"/>
    <property type="project" value="EnsemblFungi"/>
</dbReference>
<accession>A0A1X2GC72</accession>
<keyword evidence="6" id="KW-0131">Cell cycle</keyword>
<dbReference type="GO" id="GO:0005680">
    <property type="term" value="C:anaphase-promoting complex"/>
    <property type="evidence" value="ECO:0007669"/>
    <property type="project" value="EnsemblFungi"/>
</dbReference>
<dbReference type="GO" id="GO:0010997">
    <property type="term" value="F:anaphase-promoting complex binding"/>
    <property type="evidence" value="ECO:0007669"/>
    <property type="project" value="EnsemblFungi"/>
</dbReference>
<dbReference type="InterPro" id="IPR019775">
    <property type="entry name" value="WD40_repeat_CS"/>
</dbReference>
<dbReference type="GO" id="GO:0034399">
    <property type="term" value="C:nuclear periphery"/>
    <property type="evidence" value="ECO:0007669"/>
    <property type="project" value="EnsemblFungi"/>
</dbReference>
<dbReference type="AlphaFoldDB" id="A0A1X2GC72"/>
<evidence type="ECO:0000256" key="5">
    <source>
        <dbReference type="ARBA" id="ARBA00022776"/>
    </source>
</evidence>
<sequence length="502" mass="56408">MLSYLLKGPSTPSSSHAAQKITKPKPVKVASSSNNTNRPSSLFVQTMLKRSHSAHSTLDIIGKDWLNSPRPTKTLKRKESYDRFIPHRQSMNLASSQFNLANKKETVHLGQDSKDYNEQVAKACGLATDARILAFQPRPPQDGNKTDAVTRKSQDTTRLVRQRSNVEDDTPRRHIVSTPEKILDAPYMTDDYYLNLLDWSCQNVVAVALDRVVYLWNADNGEIQSLNYQDQDLVTSLSWSADGAYLALGVETGNVQIWDVKQNSKLRTMKGRSSLVGAMSWNKFLVSSGAKDGSIWHHDVRIAKHKTAELLGHEDRVCGMRWRSDGQLLASGGNDNTVNIWDIRSSKPKFSKRNHVGAIKALAWCPWNLNLLATGGGREDKHIHFWNTTTTGRVNSIFTGAQVTSLHWSKHYKEIVSTHGYPKNQLSVWSYPQLNKLADIPGHDSRILHSALSPDGQVVATAAADENLKFWRIFEHDGSKELLLPRQRTDQTALLRRTTSLR</sequence>
<evidence type="ECO:0000313" key="11">
    <source>
        <dbReference type="Proteomes" id="UP000242146"/>
    </source>
</evidence>
<name>A0A1X2GC72_9FUNG</name>
<evidence type="ECO:0000256" key="6">
    <source>
        <dbReference type="ARBA" id="ARBA00023306"/>
    </source>
</evidence>
<dbReference type="InterPro" id="IPR001680">
    <property type="entry name" value="WD40_rpt"/>
</dbReference>
<dbReference type="PROSITE" id="PS50294">
    <property type="entry name" value="WD_REPEATS_REGION"/>
    <property type="match status" value="2"/>
</dbReference>
<evidence type="ECO:0000256" key="7">
    <source>
        <dbReference type="PROSITE-ProRule" id="PRU00221"/>
    </source>
</evidence>
<dbReference type="Gene3D" id="2.130.10.10">
    <property type="entry name" value="YVTN repeat-like/Quinoprotein amine dehydrogenase"/>
    <property type="match status" value="1"/>
</dbReference>
<feature type="region of interest" description="Disordered" evidence="8">
    <location>
        <begin position="136"/>
        <end position="158"/>
    </location>
</feature>
<dbReference type="GO" id="GO:0045842">
    <property type="term" value="P:positive regulation of mitotic metaphase/anaphase transition"/>
    <property type="evidence" value="ECO:0007669"/>
    <property type="project" value="EnsemblFungi"/>
</dbReference>
<dbReference type="STRING" id="101127.A0A1X2GC72"/>
<keyword evidence="2 7" id="KW-0853">WD repeat</keyword>
<dbReference type="GO" id="GO:0007094">
    <property type="term" value="P:mitotic spindle assembly checkpoint signaling"/>
    <property type="evidence" value="ECO:0007669"/>
    <property type="project" value="EnsemblFungi"/>
</dbReference>
<dbReference type="SMART" id="SM00320">
    <property type="entry name" value="WD40"/>
    <property type="match status" value="7"/>
</dbReference>
<feature type="repeat" description="WD" evidence="7">
    <location>
        <begin position="227"/>
        <end position="268"/>
    </location>
</feature>
<feature type="repeat" description="WD" evidence="7">
    <location>
        <begin position="310"/>
        <end position="351"/>
    </location>
</feature>
<dbReference type="GO" id="GO:1990333">
    <property type="term" value="C:mitotic checkpoint complex, CDC20-MAD2 subcomplex"/>
    <property type="evidence" value="ECO:0007669"/>
    <property type="project" value="EnsemblFungi"/>
</dbReference>
<evidence type="ECO:0000256" key="4">
    <source>
        <dbReference type="ARBA" id="ARBA00022737"/>
    </source>
</evidence>
<evidence type="ECO:0000256" key="1">
    <source>
        <dbReference type="ARBA" id="ARBA00006445"/>
    </source>
</evidence>
<dbReference type="EMBL" id="MCGT01000026">
    <property type="protein sequence ID" value="ORX49515.1"/>
    <property type="molecule type" value="Genomic_DNA"/>
</dbReference>
<dbReference type="GO" id="GO:0040020">
    <property type="term" value="P:regulation of meiotic nuclear division"/>
    <property type="evidence" value="ECO:0007669"/>
    <property type="project" value="EnsemblFungi"/>
</dbReference>
<dbReference type="CDD" id="cd00200">
    <property type="entry name" value="WD40"/>
    <property type="match status" value="1"/>
</dbReference>